<comment type="caution">
    <text evidence="1">The sequence shown here is derived from an EMBL/GenBank/DDBJ whole genome shotgun (WGS) entry which is preliminary data.</text>
</comment>
<keyword evidence="2" id="KW-1185">Reference proteome</keyword>
<evidence type="ECO:0000313" key="2">
    <source>
        <dbReference type="Proteomes" id="UP001202827"/>
    </source>
</evidence>
<dbReference type="EMBL" id="JALPRY010000012">
    <property type="protein sequence ID" value="MCK8780549.1"/>
    <property type="molecule type" value="Genomic_DNA"/>
</dbReference>
<evidence type="ECO:0008006" key="3">
    <source>
        <dbReference type="Google" id="ProtNLM"/>
    </source>
</evidence>
<dbReference type="SUPFAM" id="SSF109604">
    <property type="entry name" value="HD-domain/PDEase-like"/>
    <property type="match status" value="1"/>
</dbReference>
<dbReference type="Proteomes" id="UP001202827">
    <property type="component" value="Unassembled WGS sequence"/>
</dbReference>
<sequence length="286" mass="31978">MTNSVTHDEAAIETMRASVIRQAIGPTILLGSGTYFDFEDPESSEITIEDIAYGLAFEGRCAGQCFSRLLQRRVFYSVAQHCVLMSLMVPAELRLQALMHEVGEAVCGDMTAPLKSLNPSFKAIEKRCEAAILKRFGITMTDPVTLKHHDVRMLATERRDLLLWRGEKWSLTDIEPYDFHITPWTPEQAAEAFLARYAELTKTPAPQPKMVTLADCPIGLFRYDGELCLKTEYGTNEGRIDAYIVSSGEFFWGGTNTPTAQRQVMVEPVAEIAVSPAPLSREEHKL</sequence>
<name>A0ABT0IRW3_9HYPH</name>
<accession>A0ABT0IRW3</accession>
<gene>
    <name evidence="1" type="ORF">M0654_11185</name>
</gene>
<protein>
    <recommendedName>
        <fullName evidence="3">Metal-dependent phosphohydrolase</fullName>
    </recommendedName>
</protein>
<dbReference type="Gene3D" id="1.10.3210.10">
    <property type="entry name" value="Hypothetical protein af1432"/>
    <property type="match status" value="1"/>
</dbReference>
<reference evidence="1 2" key="1">
    <citation type="submission" date="2022-04" db="EMBL/GenBank/DDBJ databases">
        <title>Rhizobium coralii sp. nov., isolated from coral Turbinaria peltata.</title>
        <authorList>
            <person name="Sun H."/>
        </authorList>
    </citation>
    <scope>NUCLEOTIDE SEQUENCE [LARGE SCALE GENOMIC DNA]</scope>
    <source>
        <strain evidence="1 2">NTR19</strain>
    </source>
</reference>
<dbReference type="RefSeq" id="WP_248683159.1">
    <property type="nucleotide sequence ID" value="NZ_JALPRY010000012.1"/>
</dbReference>
<proteinExistence type="predicted"/>
<organism evidence="1 2">
    <name type="scientific">Neorhizobium turbinariae</name>
    <dbReference type="NCBI Taxonomy" id="2937795"/>
    <lineage>
        <taxon>Bacteria</taxon>
        <taxon>Pseudomonadati</taxon>
        <taxon>Pseudomonadota</taxon>
        <taxon>Alphaproteobacteria</taxon>
        <taxon>Hyphomicrobiales</taxon>
        <taxon>Rhizobiaceae</taxon>
        <taxon>Rhizobium/Agrobacterium group</taxon>
        <taxon>Neorhizobium</taxon>
    </lineage>
</organism>
<evidence type="ECO:0000313" key="1">
    <source>
        <dbReference type="EMBL" id="MCK8780549.1"/>
    </source>
</evidence>